<sequence length="442" mass="46504">MGLHAHSHREPHPLPRTFGCASPRPGLALSRRQAMYLATLAVSHAPHTASLHVGTAPAAAASLTDEQALLVEAWAVVQRGYVDPQFGGLDWKGVKAEFLKRKYKDMREARAAASEMISLLGDRYTRYLTPGAYESLLSKYEQPADTGGIGVTVRSLPQGAVEIVSVAKDGAAAAAGLRVGDVFESIDQTADLSSASADEVAGMLLGSLREPVRVGVRRADGSRASFSLTRRVMKQGEVETRLVEAADGRRVGVLRVPVFSAPVGGGGGGGTLDSIISALGSERLKSAQELIIDLRGNVGGHFPSGVEAAKLFLPADAIVVSTVDRTGRPSPVVTFEPGRFSDLRRPTYVLVDKGTASAAEVFAGALQENRCAIVVGEQTYGKGLVQSIQKLTDGSAVVLTVAKYRTPRGIDINGRGITPNLPIRCDTEADAAVCLQASLQSS</sequence>
<keyword evidence="7" id="KW-1185">Reference proteome</keyword>
<dbReference type="InterPro" id="IPR041489">
    <property type="entry name" value="PDZ_6"/>
</dbReference>
<dbReference type="CDD" id="cd07560">
    <property type="entry name" value="Peptidase_S41_CPP"/>
    <property type="match status" value="1"/>
</dbReference>
<dbReference type="AlphaFoldDB" id="A0AB34IUN0"/>
<dbReference type="InterPro" id="IPR004447">
    <property type="entry name" value="Peptidase_S41A"/>
</dbReference>
<dbReference type="Pfam" id="PF03572">
    <property type="entry name" value="Peptidase_S41"/>
    <property type="match status" value="1"/>
</dbReference>
<comment type="similarity">
    <text evidence="1">Belongs to the peptidase S41A family.</text>
</comment>
<keyword evidence="4" id="KW-0720">Serine protease</keyword>
<dbReference type="GO" id="GO:0008236">
    <property type="term" value="F:serine-type peptidase activity"/>
    <property type="evidence" value="ECO:0007669"/>
    <property type="project" value="UniProtKB-KW"/>
</dbReference>
<keyword evidence="3" id="KW-0378">Hydrolase</keyword>
<dbReference type="Gene3D" id="3.30.750.44">
    <property type="match status" value="1"/>
</dbReference>
<dbReference type="InterPro" id="IPR005151">
    <property type="entry name" value="Tail-specific_protease"/>
</dbReference>
<evidence type="ECO:0000256" key="4">
    <source>
        <dbReference type="ARBA" id="ARBA00022825"/>
    </source>
</evidence>
<evidence type="ECO:0000256" key="1">
    <source>
        <dbReference type="ARBA" id="ARBA00009179"/>
    </source>
</evidence>
<dbReference type="SMART" id="SM00245">
    <property type="entry name" value="TSPc"/>
    <property type="match status" value="1"/>
</dbReference>
<proteinExistence type="inferred from homology"/>
<dbReference type="InterPro" id="IPR036034">
    <property type="entry name" value="PDZ_sf"/>
</dbReference>
<dbReference type="PANTHER" id="PTHR32060">
    <property type="entry name" value="TAIL-SPECIFIC PROTEASE"/>
    <property type="match status" value="1"/>
</dbReference>
<reference evidence="6 7" key="1">
    <citation type="journal article" date="2024" name="Science">
        <title>Giant polyketide synthase enzymes in the biosynthesis of giant marine polyether toxins.</title>
        <authorList>
            <person name="Fallon T.R."/>
            <person name="Shende V.V."/>
            <person name="Wierzbicki I.H."/>
            <person name="Pendleton A.L."/>
            <person name="Watervoot N.F."/>
            <person name="Auber R.P."/>
            <person name="Gonzalez D.J."/>
            <person name="Wisecaver J.H."/>
            <person name="Moore B.S."/>
        </authorList>
    </citation>
    <scope>NUCLEOTIDE SEQUENCE [LARGE SCALE GENOMIC DNA]</scope>
    <source>
        <strain evidence="6 7">12B1</strain>
    </source>
</reference>
<evidence type="ECO:0000313" key="6">
    <source>
        <dbReference type="EMBL" id="KAL1507602.1"/>
    </source>
</evidence>
<dbReference type="PROSITE" id="PS50106">
    <property type="entry name" value="PDZ"/>
    <property type="match status" value="1"/>
</dbReference>
<keyword evidence="2" id="KW-0645">Protease</keyword>
<gene>
    <name evidence="6" type="ORF">AB1Y20_007221</name>
</gene>
<comment type="caution">
    <text evidence="6">The sequence shown here is derived from an EMBL/GenBank/DDBJ whole genome shotgun (WGS) entry which is preliminary data.</text>
</comment>
<dbReference type="GO" id="GO:0004175">
    <property type="term" value="F:endopeptidase activity"/>
    <property type="evidence" value="ECO:0007669"/>
    <property type="project" value="TreeGrafter"/>
</dbReference>
<dbReference type="Pfam" id="PF17820">
    <property type="entry name" value="PDZ_6"/>
    <property type="match status" value="1"/>
</dbReference>
<evidence type="ECO:0000259" key="5">
    <source>
        <dbReference type="PROSITE" id="PS50106"/>
    </source>
</evidence>
<evidence type="ECO:0000256" key="2">
    <source>
        <dbReference type="ARBA" id="ARBA00022670"/>
    </source>
</evidence>
<dbReference type="SUPFAM" id="SSF52096">
    <property type="entry name" value="ClpP/crotonase"/>
    <property type="match status" value="1"/>
</dbReference>
<protein>
    <recommendedName>
        <fullName evidence="5">PDZ domain-containing protein</fullName>
    </recommendedName>
</protein>
<dbReference type="PANTHER" id="PTHR32060:SF22">
    <property type="entry name" value="CARBOXYL-TERMINAL-PROCESSING PEPTIDASE 3, CHLOROPLASTIC"/>
    <property type="match status" value="1"/>
</dbReference>
<dbReference type="Gene3D" id="3.90.226.10">
    <property type="entry name" value="2-enoyl-CoA Hydratase, Chain A, domain 1"/>
    <property type="match status" value="1"/>
</dbReference>
<dbReference type="EMBL" id="JBGBPQ010000017">
    <property type="protein sequence ID" value="KAL1507602.1"/>
    <property type="molecule type" value="Genomic_DNA"/>
</dbReference>
<organism evidence="6 7">
    <name type="scientific">Prymnesium parvum</name>
    <name type="common">Toxic golden alga</name>
    <dbReference type="NCBI Taxonomy" id="97485"/>
    <lineage>
        <taxon>Eukaryota</taxon>
        <taxon>Haptista</taxon>
        <taxon>Haptophyta</taxon>
        <taxon>Prymnesiophyceae</taxon>
        <taxon>Prymnesiales</taxon>
        <taxon>Prymnesiaceae</taxon>
        <taxon>Prymnesium</taxon>
    </lineage>
</organism>
<dbReference type="InterPro" id="IPR029045">
    <property type="entry name" value="ClpP/crotonase-like_dom_sf"/>
</dbReference>
<dbReference type="InterPro" id="IPR001478">
    <property type="entry name" value="PDZ"/>
</dbReference>
<evidence type="ECO:0000313" key="7">
    <source>
        <dbReference type="Proteomes" id="UP001515480"/>
    </source>
</evidence>
<dbReference type="GO" id="GO:0006508">
    <property type="term" value="P:proteolysis"/>
    <property type="evidence" value="ECO:0007669"/>
    <property type="project" value="UniProtKB-KW"/>
</dbReference>
<feature type="domain" description="PDZ" evidence="5">
    <location>
        <begin position="134"/>
        <end position="204"/>
    </location>
</feature>
<accession>A0AB34IUN0</accession>
<name>A0AB34IUN0_PRYPA</name>
<dbReference type="SUPFAM" id="SSF50156">
    <property type="entry name" value="PDZ domain-like"/>
    <property type="match status" value="1"/>
</dbReference>
<dbReference type="Proteomes" id="UP001515480">
    <property type="component" value="Unassembled WGS sequence"/>
</dbReference>
<evidence type="ECO:0000256" key="3">
    <source>
        <dbReference type="ARBA" id="ARBA00022801"/>
    </source>
</evidence>
<dbReference type="NCBIfam" id="TIGR00225">
    <property type="entry name" value="prc"/>
    <property type="match status" value="1"/>
</dbReference>
<dbReference type="Gene3D" id="2.30.42.10">
    <property type="match status" value="1"/>
</dbReference>
<dbReference type="SMART" id="SM00228">
    <property type="entry name" value="PDZ"/>
    <property type="match status" value="1"/>
</dbReference>